<evidence type="ECO:0000313" key="11">
    <source>
        <dbReference type="Proteomes" id="UP000829291"/>
    </source>
</evidence>
<dbReference type="SMART" id="SM00060">
    <property type="entry name" value="FN3"/>
    <property type="match status" value="1"/>
</dbReference>
<evidence type="ECO:0000256" key="7">
    <source>
        <dbReference type="SAM" id="Phobius"/>
    </source>
</evidence>
<dbReference type="CDD" id="cd00063">
    <property type="entry name" value="FN3"/>
    <property type="match status" value="1"/>
</dbReference>
<gene>
    <name evidence="12 13" type="primary">LOC107224635</name>
</gene>
<dbReference type="Proteomes" id="UP000829291">
    <property type="component" value="Chromosome 1"/>
</dbReference>
<keyword evidence="2 7" id="KW-0812">Transmembrane</keyword>
<dbReference type="InterPro" id="IPR003961">
    <property type="entry name" value="FN3_dom"/>
</dbReference>
<dbReference type="SUPFAM" id="SSF49265">
    <property type="entry name" value="Fibronectin type III"/>
    <property type="match status" value="1"/>
</dbReference>
<evidence type="ECO:0000259" key="9">
    <source>
        <dbReference type="PROSITE" id="PS50835"/>
    </source>
</evidence>
<evidence type="ECO:0000256" key="2">
    <source>
        <dbReference type="ARBA" id="ARBA00022692"/>
    </source>
</evidence>
<dbReference type="InterPro" id="IPR007110">
    <property type="entry name" value="Ig-like_dom"/>
</dbReference>
<evidence type="ECO:0000256" key="1">
    <source>
        <dbReference type="ARBA" id="ARBA00004167"/>
    </source>
</evidence>
<protein>
    <submittedName>
        <fullName evidence="12 13">Neural cell adhesion molecule L1-like protein isoform X1</fullName>
    </submittedName>
</protein>
<reference evidence="12 13" key="1">
    <citation type="submission" date="2025-05" db="UniProtKB">
        <authorList>
            <consortium name="RefSeq"/>
        </authorList>
    </citation>
    <scope>IDENTIFICATION</scope>
    <source>
        <tissue evidence="12 13">Thorax and Abdomen</tissue>
    </source>
</reference>
<keyword evidence="8" id="KW-0732">Signal</keyword>
<dbReference type="Gene3D" id="2.60.40.10">
    <property type="entry name" value="Immunoglobulins"/>
    <property type="match status" value="6"/>
</dbReference>
<evidence type="ECO:0000256" key="4">
    <source>
        <dbReference type="ARBA" id="ARBA00023136"/>
    </source>
</evidence>
<evidence type="ECO:0000259" key="10">
    <source>
        <dbReference type="PROSITE" id="PS50853"/>
    </source>
</evidence>
<evidence type="ECO:0000256" key="8">
    <source>
        <dbReference type="SAM" id="SignalP"/>
    </source>
</evidence>
<comment type="subcellular location">
    <subcellularLocation>
        <location evidence="1">Membrane</location>
        <topology evidence="1">Single-pass membrane protein</topology>
    </subcellularLocation>
</comment>
<dbReference type="PROSITE" id="PS50835">
    <property type="entry name" value="IG_LIKE"/>
    <property type="match status" value="5"/>
</dbReference>
<feature type="domain" description="Ig-like" evidence="9">
    <location>
        <begin position="155"/>
        <end position="255"/>
    </location>
</feature>
<organism evidence="11 12">
    <name type="scientific">Neodiprion lecontei</name>
    <name type="common">Redheaded pine sawfly</name>
    <dbReference type="NCBI Taxonomy" id="441921"/>
    <lineage>
        <taxon>Eukaryota</taxon>
        <taxon>Metazoa</taxon>
        <taxon>Ecdysozoa</taxon>
        <taxon>Arthropoda</taxon>
        <taxon>Hexapoda</taxon>
        <taxon>Insecta</taxon>
        <taxon>Pterygota</taxon>
        <taxon>Neoptera</taxon>
        <taxon>Endopterygota</taxon>
        <taxon>Hymenoptera</taxon>
        <taxon>Tenthredinoidea</taxon>
        <taxon>Diprionidae</taxon>
        <taxon>Diprioninae</taxon>
        <taxon>Neodiprion</taxon>
    </lineage>
</organism>
<dbReference type="InterPro" id="IPR013106">
    <property type="entry name" value="Ig_V-set"/>
</dbReference>
<feature type="domain" description="Ig-like" evidence="9">
    <location>
        <begin position="262"/>
        <end position="337"/>
    </location>
</feature>
<keyword evidence="3 7" id="KW-1133">Transmembrane helix</keyword>
<sequence>MGGRGADRVGTPLFVAVSTIAFLVALRPCHATITNQEIVAMSEAQAVAGGVAQLPCDVEPPINGDRLYLVIWYKEESNNPIYSFDCRGHGNVQHATHWSDSSIGNRAFFKQSDKPAKLNLESVTEKDNGLYRCRVDFKQSPTRNSKVNLTVIIPPERLSILDEDGIAHIQNYILGPYSEGASVNITCVATGGRPQPRVTWWDESVLLDESFEAVGNRSVRNVLRLEKLERKHLSTTLTCQASNNNMVTPIVGTVTLNMNLKPLWVRLQGENRPLSAGTTYEIECEVVGARPTPDVIWSKGNIPLKNTRLTVSPDGNTTTSTLTFVPSIEDAGKFLSCKGSVPSIPHSTIEDGWKLDIHHTPVVTLELGSNLNGSPIREGIDVYFECNIKSNPWVYKVSWRHNGNPLYHNAAAGTIVSNQSLVLQSVTRSRTGIYTCVGSNREGDGESNALNLDIKFAPVCRPGQTKVYGVARQETVRIRCELEANPANVSFTWRFNSSAEAVDIAQAHVTSDRAQSVVSYTPMTESDYGSLVCLGVNDQGAQLEPCVYTIVPAGHPDNPHNCSVLNQTTDSLHVECTEGFDGGLPQEFTLEIDIETGNELAKAGSLVYNSTSKVPMFSVNGLDPGTTYHVTVFASNSKGRSEPVRLKTTTLNLPERRTAGERLTRPPSPENCTIREESRTMVRVSCAESEYFDPNTATYVLQVFDAGSRRLLASATSLTPSILEVTDLPAERSQLGLVLSLRIMTAHATSDATVLHSQHFVQEGETLEHQRYPALTPVMLSLSGPLLGAVVGAAAGLLLVIFVIVLAVRLRYRPRPQDDKDSHDDGGMANLAAPNEKTSSLPANADSIESFEKNPDIIPHANENSYAELCKGASPRFILPQSRQLQDQSSFGPNGNNVSCYRDITRASPARVRQKDVKKCLTNASTPLMPQSIELTYAELSLQRGGRRVPPNCYQPVPVAGVQRPQLLPMSTLTRRQQPQDPTIYAQVATGKSVYIPPPHPYLTRGVDETTAETPLIGRENKLHQIYSYRSKKPSYIPRDGSKALIQRIKNLLIRTEITTPKFPPLGRRIIIVSQ</sequence>
<evidence type="ECO:0000313" key="13">
    <source>
        <dbReference type="RefSeq" id="XP_046585816.1"/>
    </source>
</evidence>
<dbReference type="InterPro" id="IPR013162">
    <property type="entry name" value="CD80_C2-set"/>
</dbReference>
<dbReference type="Pfam" id="PF00041">
    <property type="entry name" value="fn3"/>
    <property type="match status" value="1"/>
</dbReference>
<dbReference type="SUPFAM" id="SSF48726">
    <property type="entry name" value="Immunoglobulin"/>
    <property type="match status" value="5"/>
</dbReference>
<dbReference type="RefSeq" id="XP_046585816.1">
    <property type="nucleotide sequence ID" value="XM_046729860.1"/>
</dbReference>
<name>A0ABM3FCR6_NEOLC</name>
<evidence type="ECO:0000256" key="6">
    <source>
        <dbReference type="SAM" id="MobiDB-lite"/>
    </source>
</evidence>
<dbReference type="SMART" id="SM00409">
    <property type="entry name" value="IG"/>
    <property type="match status" value="4"/>
</dbReference>
<feature type="region of interest" description="Disordered" evidence="6">
    <location>
        <begin position="815"/>
        <end position="842"/>
    </location>
</feature>
<keyword evidence="11" id="KW-1185">Reference proteome</keyword>
<dbReference type="PROSITE" id="PS50853">
    <property type="entry name" value="FN3"/>
    <property type="match status" value="1"/>
</dbReference>
<evidence type="ECO:0000256" key="5">
    <source>
        <dbReference type="ARBA" id="ARBA00023157"/>
    </source>
</evidence>
<feature type="domain" description="Fibronectin type-III" evidence="10">
    <location>
        <begin position="555"/>
        <end position="656"/>
    </location>
</feature>
<dbReference type="InterPro" id="IPR003598">
    <property type="entry name" value="Ig_sub2"/>
</dbReference>
<feature type="compositionally biased region" description="Basic and acidic residues" evidence="6">
    <location>
        <begin position="815"/>
        <end position="826"/>
    </location>
</feature>
<evidence type="ECO:0000313" key="12">
    <source>
        <dbReference type="RefSeq" id="XP_046585811.1"/>
    </source>
</evidence>
<accession>A0ABM3FCR6</accession>
<keyword evidence="5" id="KW-1015">Disulfide bond</keyword>
<dbReference type="Pfam" id="PF07686">
    <property type="entry name" value="V-set"/>
    <property type="match status" value="1"/>
</dbReference>
<dbReference type="RefSeq" id="XP_046585811.1">
    <property type="nucleotide sequence ID" value="XM_046729855.1"/>
</dbReference>
<keyword evidence="4 7" id="KW-0472">Membrane</keyword>
<dbReference type="Pfam" id="PF13927">
    <property type="entry name" value="Ig_3"/>
    <property type="match status" value="1"/>
</dbReference>
<dbReference type="CDD" id="cd00096">
    <property type="entry name" value="Ig"/>
    <property type="match status" value="1"/>
</dbReference>
<feature type="domain" description="Ig-like" evidence="9">
    <location>
        <begin position="462"/>
        <end position="544"/>
    </location>
</feature>
<dbReference type="InterPro" id="IPR036116">
    <property type="entry name" value="FN3_sf"/>
</dbReference>
<feature type="chain" id="PRO_5045024435" evidence="8">
    <location>
        <begin position="32"/>
        <end position="1075"/>
    </location>
</feature>
<proteinExistence type="predicted"/>
<dbReference type="InterPro" id="IPR003599">
    <property type="entry name" value="Ig_sub"/>
</dbReference>
<feature type="domain" description="Ig-like" evidence="9">
    <location>
        <begin position="361"/>
        <end position="453"/>
    </location>
</feature>
<dbReference type="GeneID" id="107224635"/>
<dbReference type="PANTHER" id="PTHR23278">
    <property type="entry name" value="SIDESTEP PROTEIN"/>
    <property type="match status" value="1"/>
</dbReference>
<feature type="domain" description="Ig-like" evidence="9">
    <location>
        <begin position="28"/>
        <end position="150"/>
    </location>
</feature>
<evidence type="ECO:0000256" key="3">
    <source>
        <dbReference type="ARBA" id="ARBA00022989"/>
    </source>
</evidence>
<dbReference type="PANTHER" id="PTHR23278:SF30">
    <property type="entry name" value="SIDESTEP VIII, ISOFORM B"/>
    <property type="match status" value="1"/>
</dbReference>
<dbReference type="InterPro" id="IPR036179">
    <property type="entry name" value="Ig-like_dom_sf"/>
</dbReference>
<dbReference type="InterPro" id="IPR013783">
    <property type="entry name" value="Ig-like_fold"/>
</dbReference>
<dbReference type="Pfam" id="PF08205">
    <property type="entry name" value="C2-set_2"/>
    <property type="match status" value="2"/>
</dbReference>
<dbReference type="SMART" id="SM00408">
    <property type="entry name" value="IGc2"/>
    <property type="match status" value="5"/>
</dbReference>
<feature type="transmembrane region" description="Helical" evidence="7">
    <location>
        <begin position="786"/>
        <end position="808"/>
    </location>
</feature>
<feature type="signal peptide" evidence="8">
    <location>
        <begin position="1"/>
        <end position="31"/>
    </location>
</feature>